<dbReference type="EMBL" id="CP030041">
    <property type="protein sequence ID" value="AWW32424.1"/>
    <property type="molecule type" value="Genomic_DNA"/>
</dbReference>
<evidence type="ECO:0000313" key="1">
    <source>
        <dbReference type="EMBL" id="AWW32424.1"/>
    </source>
</evidence>
<organism evidence="1 2">
    <name type="scientific">Echinicola strongylocentroti</name>
    <dbReference type="NCBI Taxonomy" id="1795355"/>
    <lineage>
        <taxon>Bacteria</taxon>
        <taxon>Pseudomonadati</taxon>
        <taxon>Bacteroidota</taxon>
        <taxon>Cytophagia</taxon>
        <taxon>Cytophagales</taxon>
        <taxon>Cyclobacteriaceae</taxon>
        <taxon>Echinicola</taxon>
    </lineage>
</organism>
<accession>A0A2Z4INK7</accession>
<dbReference type="Proteomes" id="UP000248688">
    <property type="component" value="Chromosome"/>
</dbReference>
<dbReference type="AlphaFoldDB" id="A0A2Z4INK7"/>
<proteinExistence type="predicted"/>
<dbReference type="RefSeq" id="WP_112785797.1">
    <property type="nucleotide sequence ID" value="NZ_CP030041.1"/>
</dbReference>
<reference evidence="1 2" key="1">
    <citation type="submission" date="2018-06" db="EMBL/GenBank/DDBJ databases">
        <title>Echinicola strongylocentroti sp. nov., isolated from a sea urchin Strongylocentrotus intermedius.</title>
        <authorList>
            <person name="Bae S.S."/>
        </authorList>
    </citation>
    <scope>NUCLEOTIDE SEQUENCE [LARGE SCALE GENOMIC DNA]</scope>
    <source>
        <strain evidence="1 2">MEBiC08714</strain>
    </source>
</reference>
<sequence>MRRSFLLEIPIKPHLKKYLEEFYTLPYSLNQKDELGLFLFHLLRRREFRSEEYFSINHCTESLEVKVSSFYTFDKGCKYMSAYQAHLLNKYLEEMMMRHCLTWIEALEMANVPNRRAIFEWIEKYELDGGSKDWYHLIKQRYFRHRKYKENRKTAVRCVPKF</sequence>
<evidence type="ECO:0000313" key="2">
    <source>
        <dbReference type="Proteomes" id="UP000248688"/>
    </source>
</evidence>
<dbReference type="OrthoDB" id="881602at2"/>
<dbReference type="KEGG" id="est:DN752_21015"/>
<keyword evidence="2" id="KW-1185">Reference proteome</keyword>
<gene>
    <name evidence="1" type="ORF">DN752_21015</name>
</gene>
<name>A0A2Z4INK7_9BACT</name>
<protein>
    <submittedName>
        <fullName evidence="1">Uncharacterized protein</fullName>
    </submittedName>
</protein>